<feature type="region of interest" description="Disordered" evidence="2">
    <location>
        <begin position="1"/>
        <end position="88"/>
    </location>
</feature>
<sequence>MARGRAFDSDASGSGSRGDRGPGRIAHGRGGSIPHPSSGTSRASSFAQRPVLPPSHPSSGTSGASSSAQCPVLPPSQPSAPSSSTPSSSTPIFYPRFWTSTDSTSCTVTYCASIYPSSRAARQILKIIKLQLHKEGYTWDAVPQEARDFYWEEFQPEHTDSHYDEDIRAQLADQQRQIAELRAHVMRLSVEPAANTGSSSQCCRRYTLVTPPGATSPPAGTPPGDLTSGDPTSDPADEQQHRFDFGPF</sequence>
<evidence type="ECO:0000256" key="1">
    <source>
        <dbReference type="SAM" id="Coils"/>
    </source>
</evidence>
<protein>
    <submittedName>
        <fullName evidence="3">Uncharacterized protein</fullName>
    </submittedName>
</protein>
<reference evidence="3 4" key="1">
    <citation type="journal article" date="2014" name="PLoS ONE">
        <title>Global Analysis of Gene Expression Profiles in Physic Nut (Jatropha curcas L.) Seedlings Exposed to Salt Stress.</title>
        <authorList>
            <person name="Zhang L."/>
            <person name="Zhang C."/>
            <person name="Wu P."/>
            <person name="Chen Y."/>
            <person name="Li M."/>
            <person name="Jiang H."/>
            <person name="Wu G."/>
        </authorList>
    </citation>
    <scope>NUCLEOTIDE SEQUENCE [LARGE SCALE GENOMIC DNA]</scope>
    <source>
        <strain evidence="4">cv. GZQX0401</strain>
        <tissue evidence="3">Young leaves</tissue>
    </source>
</reference>
<keyword evidence="1" id="KW-0175">Coiled coil</keyword>
<dbReference type="OrthoDB" id="1750612at2759"/>
<accession>A0A067KII9</accession>
<proteinExistence type="predicted"/>
<evidence type="ECO:0000313" key="3">
    <source>
        <dbReference type="EMBL" id="KDP34803.1"/>
    </source>
</evidence>
<gene>
    <name evidence="3" type="ORF">JCGZ_10583</name>
</gene>
<name>A0A067KII9_JATCU</name>
<keyword evidence="4" id="KW-1185">Reference proteome</keyword>
<evidence type="ECO:0000256" key="2">
    <source>
        <dbReference type="SAM" id="MobiDB-lite"/>
    </source>
</evidence>
<feature type="compositionally biased region" description="Basic and acidic residues" evidence="2">
    <location>
        <begin position="238"/>
        <end position="248"/>
    </location>
</feature>
<dbReference type="AlphaFoldDB" id="A0A067KII9"/>
<feature type="compositionally biased region" description="Low complexity" evidence="2">
    <location>
        <begin position="210"/>
        <end position="224"/>
    </location>
</feature>
<feature type="coiled-coil region" evidence="1">
    <location>
        <begin position="164"/>
        <end position="191"/>
    </location>
</feature>
<dbReference type="EMBL" id="KK914504">
    <property type="protein sequence ID" value="KDP34803.1"/>
    <property type="molecule type" value="Genomic_DNA"/>
</dbReference>
<evidence type="ECO:0000313" key="4">
    <source>
        <dbReference type="Proteomes" id="UP000027138"/>
    </source>
</evidence>
<feature type="compositionally biased region" description="Low complexity" evidence="2">
    <location>
        <begin position="57"/>
        <end position="68"/>
    </location>
</feature>
<feature type="compositionally biased region" description="Polar residues" evidence="2">
    <location>
        <begin position="35"/>
        <end position="47"/>
    </location>
</feature>
<dbReference type="Proteomes" id="UP000027138">
    <property type="component" value="Unassembled WGS sequence"/>
</dbReference>
<feature type="region of interest" description="Disordered" evidence="2">
    <location>
        <begin position="207"/>
        <end position="248"/>
    </location>
</feature>
<feature type="compositionally biased region" description="Low complexity" evidence="2">
    <location>
        <begin position="79"/>
        <end position="88"/>
    </location>
</feature>
<organism evidence="3 4">
    <name type="scientific">Jatropha curcas</name>
    <name type="common">Barbados nut</name>
    <dbReference type="NCBI Taxonomy" id="180498"/>
    <lineage>
        <taxon>Eukaryota</taxon>
        <taxon>Viridiplantae</taxon>
        <taxon>Streptophyta</taxon>
        <taxon>Embryophyta</taxon>
        <taxon>Tracheophyta</taxon>
        <taxon>Spermatophyta</taxon>
        <taxon>Magnoliopsida</taxon>
        <taxon>eudicotyledons</taxon>
        <taxon>Gunneridae</taxon>
        <taxon>Pentapetalae</taxon>
        <taxon>rosids</taxon>
        <taxon>fabids</taxon>
        <taxon>Malpighiales</taxon>
        <taxon>Euphorbiaceae</taxon>
        <taxon>Crotonoideae</taxon>
        <taxon>Jatropheae</taxon>
        <taxon>Jatropha</taxon>
    </lineage>
</organism>